<dbReference type="Proteomes" id="UP000051176">
    <property type="component" value="Unassembled WGS sequence"/>
</dbReference>
<evidence type="ECO:0000313" key="1">
    <source>
        <dbReference type="EMBL" id="KRK36531.1"/>
    </source>
</evidence>
<dbReference type="Gene3D" id="3.30.559.10">
    <property type="entry name" value="Chloramphenicol acetyltransferase-like domain"/>
    <property type="match status" value="1"/>
</dbReference>
<dbReference type="PATRIC" id="fig|1267003.4.peg.704"/>
<dbReference type="InterPro" id="IPR023213">
    <property type="entry name" value="CAT-like_dom_sf"/>
</dbReference>
<dbReference type="AlphaFoldDB" id="A0A0R1GWZ4"/>
<dbReference type="SUPFAM" id="SSF52777">
    <property type="entry name" value="CoA-dependent acyltransferases"/>
    <property type="match status" value="2"/>
</dbReference>
<name>A0A0R1GWZ4_9LACO</name>
<keyword evidence="2" id="KW-1185">Reference proteome</keyword>
<organism evidence="1 2">
    <name type="scientific">Levilactobacillus parabrevis ATCC 53295</name>
    <dbReference type="NCBI Taxonomy" id="1267003"/>
    <lineage>
        <taxon>Bacteria</taxon>
        <taxon>Bacillati</taxon>
        <taxon>Bacillota</taxon>
        <taxon>Bacilli</taxon>
        <taxon>Lactobacillales</taxon>
        <taxon>Lactobacillaceae</taxon>
        <taxon>Levilactobacillus</taxon>
    </lineage>
</organism>
<dbReference type="STRING" id="357278.IV61_GL000705"/>
<dbReference type="eggNOG" id="COG4908">
    <property type="taxonomic scope" value="Bacteria"/>
</dbReference>
<proteinExistence type="predicted"/>
<evidence type="ECO:0000313" key="2">
    <source>
        <dbReference type="Proteomes" id="UP000051176"/>
    </source>
</evidence>
<sequence length="435" mass="48630">MMTIYDKNKCLILREDPESMNKNPLNILHTIGFDQLYPMIRCQLKFATPIDSDRLIKAVNLTAQVVPELFCRYEMRDNSWQPAVKDASEVIETVDADADVDTTPDWEKNAQIRFDIQADGRGNRMTITMSHILTDGSGFKQYLYLLSDCYNRGAAAITGVENVVNLDWLEDLLKSHPAAAKHGDVDHPAKPLALPQLTNETDEQPRHNVSGWRLTPELTAALIQATHSQGVTVNDVCLTTFGKAVQAYDRGGDELAIPCPTDMRQKISKAHAALRIANHTARFNPAIHSPQDEPIATAVAKMHVEMQRLKDQDQFLDSVRSLMAQYKSEPIEKLQQIVEDNYHVRAIAFTNFGIIDDSRLVFEGTPLTDCLLTGSFRYAPMFQVACSTFKGQLNLGFNMIGTTDEVQVGRVVIHDMISRIKDFIAEAAIGATVIR</sequence>
<gene>
    <name evidence="1" type="ORF">FD07_GL000662</name>
</gene>
<protein>
    <submittedName>
        <fullName evidence="1">NRPS condensation (Elongation) domain-containing protein</fullName>
    </submittedName>
</protein>
<reference evidence="1 2" key="1">
    <citation type="journal article" date="2015" name="Genome Announc.">
        <title>Expanding the biotechnology potential of lactobacilli through comparative genomics of 213 strains and associated genera.</title>
        <authorList>
            <person name="Sun Z."/>
            <person name="Harris H.M."/>
            <person name="McCann A."/>
            <person name="Guo C."/>
            <person name="Argimon S."/>
            <person name="Zhang W."/>
            <person name="Yang X."/>
            <person name="Jeffery I.B."/>
            <person name="Cooney J.C."/>
            <person name="Kagawa T.F."/>
            <person name="Liu W."/>
            <person name="Song Y."/>
            <person name="Salvetti E."/>
            <person name="Wrobel A."/>
            <person name="Rasinkangas P."/>
            <person name="Parkhill J."/>
            <person name="Rea M.C."/>
            <person name="O'Sullivan O."/>
            <person name="Ritari J."/>
            <person name="Douillard F.P."/>
            <person name="Paul Ross R."/>
            <person name="Yang R."/>
            <person name="Briner A.E."/>
            <person name="Felis G.E."/>
            <person name="de Vos W.M."/>
            <person name="Barrangou R."/>
            <person name="Klaenhammer T.R."/>
            <person name="Caufield P.W."/>
            <person name="Cui Y."/>
            <person name="Zhang H."/>
            <person name="O'Toole P.W."/>
        </authorList>
    </citation>
    <scope>NUCLEOTIDE SEQUENCE [LARGE SCALE GENOMIC DNA]</scope>
    <source>
        <strain evidence="1 2">ATCC 53295</strain>
    </source>
</reference>
<accession>A0A0R1GWZ4</accession>
<dbReference type="EMBL" id="AZCZ01000019">
    <property type="protein sequence ID" value="KRK36531.1"/>
    <property type="molecule type" value="Genomic_DNA"/>
</dbReference>
<comment type="caution">
    <text evidence="1">The sequence shown here is derived from an EMBL/GenBank/DDBJ whole genome shotgun (WGS) entry which is preliminary data.</text>
</comment>
<dbReference type="Gene3D" id="3.30.559.30">
    <property type="entry name" value="Nonribosomal peptide synthetase, condensation domain"/>
    <property type="match status" value="1"/>
</dbReference>